<dbReference type="PANTHER" id="PTHR37822">
    <property type="entry name" value="SPORE PHOTOPRODUCT LYASE-RELATED"/>
    <property type="match status" value="1"/>
</dbReference>
<name>A0A0E2BH29_9LEPT</name>
<gene>
    <name evidence="1" type="ORF">LEP1GSC179_3351</name>
</gene>
<organism evidence="1 2">
    <name type="scientific">Leptospira santarosai str. MOR084</name>
    <dbReference type="NCBI Taxonomy" id="1049984"/>
    <lineage>
        <taxon>Bacteria</taxon>
        <taxon>Pseudomonadati</taxon>
        <taxon>Spirochaetota</taxon>
        <taxon>Spirochaetia</taxon>
        <taxon>Leptospirales</taxon>
        <taxon>Leptospiraceae</taxon>
        <taxon>Leptospira</taxon>
    </lineage>
</organism>
<dbReference type="RefSeq" id="WP_004467476.1">
    <property type="nucleotide sequence ID" value="NZ_AHON02000029.1"/>
</dbReference>
<reference evidence="1" key="1">
    <citation type="submission" date="2012-10" db="EMBL/GenBank/DDBJ databases">
        <authorList>
            <person name="Harkins D.M."/>
            <person name="Durkin A.S."/>
            <person name="Brinkac L.M."/>
            <person name="Haft D.H."/>
            <person name="Selengut J.D."/>
            <person name="Sanka R."/>
            <person name="DePew J."/>
            <person name="Purushe J."/>
            <person name="Matthias M.A."/>
            <person name="Vinetz J.M."/>
            <person name="Sutton G.G."/>
            <person name="Nierman W.C."/>
            <person name="Fouts D.E."/>
        </authorList>
    </citation>
    <scope>NUCLEOTIDE SEQUENCE [LARGE SCALE GENOMIC DNA]</scope>
    <source>
        <strain evidence="1">MOR084</strain>
    </source>
</reference>
<dbReference type="GO" id="GO:1904047">
    <property type="term" value="F:S-adenosyl-L-methionine binding"/>
    <property type="evidence" value="ECO:0007669"/>
    <property type="project" value="TreeGrafter"/>
</dbReference>
<dbReference type="Pfam" id="PF20903">
    <property type="entry name" value="SPL"/>
    <property type="match status" value="1"/>
</dbReference>
<dbReference type="InterPro" id="IPR049539">
    <property type="entry name" value="SPL"/>
</dbReference>
<dbReference type="Proteomes" id="UP000006329">
    <property type="component" value="Unassembled WGS sequence"/>
</dbReference>
<comment type="caution">
    <text evidence="1">The sequence shown here is derived from an EMBL/GenBank/DDBJ whole genome shotgun (WGS) entry which is preliminary data.</text>
</comment>
<keyword evidence="2" id="KW-1185">Reference proteome</keyword>
<dbReference type="AlphaFoldDB" id="A0A0E2BH29"/>
<protein>
    <recommendedName>
        <fullName evidence="3">DNA photolyase</fullName>
    </recommendedName>
</protein>
<dbReference type="EMBL" id="AHON02000029">
    <property type="protein sequence ID" value="EKO34449.1"/>
    <property type="molecule type" value="Genomic_DNA"/>
</dbReference>
<accession>A0A0E2BH29</accession>
<dbReference type="GO" id="GO:0042601">
    <property type="term" value="C:endospore-forming forespore"/>
    <property type="evidence" value="ECO:0007669"/>
    <property type="project" value="TreeGrafter"/>
</dbReference>
<sequence length="345" mass="39994">MRSDNFISPKRFSHIYVEESAKNHPKTSEILSKFPESYTITIDSYKEVFNPSAQNFQAQKRSPKLILAKRKEQFLYPGSGIAPDFGHQFFYYNALVLNCLYNCSYCYLQGMYSSANIVVFVNNEEYIQKAEEQLKLSKSLYLCISYDTDLLALENTLGYCKEWILFAGSNPDMIVEIRTKSANFKSIAELKPTSNTILAWTLSPDSVIEEHEPLTPKLSSRLKNVKDALNAGWQVRLCFDPILNVPNWKSVYSEFVRKVFEEIPGEKLRDVSLGIFRMNSDYFKNSKKRRSDSYLFYLPMNTHGGIKSYPEVLEKEMFAILEKELETFLPREKIHKLVAERTESK</sequence>
<proteinExistence type="predicted"/>
<dbReference type="Gene3D" id="3.80.30.30">
    <property type="match status" value="1"/>
</dbReference>
<dbReference type="PANTHER" id="PTHR37822:SF2">
    <property type="entry name" value="SPORE PHOTOPRODUCT LYASE"/>
    <property type="match status" value="1"/>
</dbReference>
<dbReference type="Gene3D" id="3.40.50.12110">
    <property type="match status" value="1"/>
</dbReference>
<dbReference type="GO" id="GO:0003913">
    <property type="term" value="F:DNA photolyase activity"/>
    <property type="evidence" value="ECO:0007669"/>
    <property type="project" value="TreeGrafter"/>
</dbReference>
<evidence type="ECO:0000313" key="2">
    <source>
        <dbReference type="Proteomes" id="UP000006329"/>
    </source>
</evidence>
<evidence type="ECO:0008006" key="3">
    <source>
        <dbReference type="Google" id="ProtNLM"/>
    </source>
</evidence>
<evidence type="ECO:0000313" key="1">
    <source>
        <dbReference type="EMBL" id="EKO34449.1"/>
    </source>
</evidence>
<dbReference type="FunFam" id="3.40.50.12110:FF:000002">
    <property type="entry name" value="Spore photoproduct lyase"/>
    <property type="match status" value="1"/>
</dbReference>
<dbReference type="GO" id="GO:0051539">
    <property type="term" value="F:4 iron, 4 sulfur cluster binding"/>
    <property type="evidence" value="ECO:0007669"/>
    <property type="project" value="TreeGrafter"/>
</dbReference>